<gene>
    <name evidence="1" type="ORF">HYN59_09900</name>
</gene>
<reference evidence="1 2" key="1">
    <citation type="submission" date="2018-04" db="EMBL/GenBank/DDBJ databases">
        <title>Genome sequencing of Flavobacterium sp. HYN0059.</title>
        <authorList>
            <person name="Yi H."/>
            <person name="Baek C."/>
        </authorList>
    </citation>
    <scope>NUCLEOTIDE SEQUENCE [LARGE SCALE GENOMIC DNA]</scope>
    <source>
        <strain evidence="1 2">HYN0059</strain>
    </source>
</reference>
<evidence type="ECO:0000313" key="1">
    <source>
        <dbReference type="EMBL" id="AWH85408.1"/>
    </source>
</evidence>
<dbReference type="OrthoDB" id="714084at2"/>
<protein>
    <submittedName>
        <fullName evidence="1">Uncharacterized protein</fullName>
    </submittedName>
</protein>
<evidence type="ECO:0000313" key="2">
    <source>
        <dbReference type="Proteomes" id="UP000244929"/>
    </source>
</evidence>
<keyword evidence="2" id="KW-1185">Reference proteome</keyword>
<dbReference type="KEGG" id="falb:HYN59_09900"/>
<name>A0A2S1QYD9_9FLAO</name>
<dbReference type="Proteomes" id="UP000244929">
    <property type="component" value="Chromosome"/>
</dbReference>
<dbReference type="EMBL" id="CP029186">
    <property type="protein sequence ID" value="AWH85408.1"/>
    <property type="molecule type" value="Genomic_DNA"/>
</dbReference>
<proteinExistence type="predicted"/>
<sequence>MSQRESLDKDGNLRDKLTNESYHETDYLVSKIKNVFPKEDFRIIQRQLNDTIAFQLHSEKLLAEVNLISDDTISKMSHNAEQANNSSLFWEQYHGKYGEKALITISKPIFSKNGTIAVVSLGYSYGRLSGYGQTFVLEKVNKKWKIKKVLSMWIS</sequence>
<organism evidence="1 2">
    <name type="scientific">Flavobacterium album</name>
    <dbReference type="NCBI Taxonomy" id="2175091"/>
    <lineage>
        <taxon>Bacteria</taxon>
        <taxon>Pseudomonadati</taxon>
        <taxon>Bacteroidota</taxon>
        <taxon>Flavobacteriia</taxon>
        <taxon>Flavobacteriales</taxon>
        <taxon>Flavobacteriaceae</taxon>
        <taxon>Flavobacterium</taxon>
    </lineage>
</organism>
<dbReference type="AlphaFoldDB" id="A0A2S1QYD9"/>
<dbReference type="RefSeq" id="WP_108778110.1">
    <property type="nucleotide sequence ID" value="NZ_CP029186.1"/>
</dbReference>
<accession>A0A2S1QYD9</accession>